<reference evidence="3 4" key="1">
    <citation type="submission" date="2018-01" db="EMBL/GenBank/DDBJ databases">
        <title>Complete genome sequence of Salinigranum rubrum GX10T, an extremely halophilic archaeon isolated from a marine solar saltern.</title>
        <authorList>
            <person name="Han S."/>
        </authorList>
    </citation>
    <scope>NUCLEOTIDE SEQUENCE [LARGE SCALE GENOMIC DNA]</scope>
    <source>
        <strain evidence="3 4">GX10</strain>
    </source>
</reference>
<feature type="transmembrane region" description="Helical" evidence="1">
    <location>
        <begin position="55"/>
        <end position="75"/>
    </location>
</feature>
<feature type="transmembrane region" description="Helical" evidence="1">
    <location>
        <begin position="21"/>
        <end position="43"/>
    </location>
</feature>
<keyword evidence="1" id="KW-0812">Transmembrane</keyword>
<dbReference type="Pfam" id="PF02517">
    <property type="entry name" value="Rce1-like"/>
    <property type="match status" value="1"/>
</dbReference>
<dbReference type="Proteomes" id="UP000236584">
    <property type="component" value="Chromosome"/>
</dbReference>
<dbReference type="PANTHER" id="PTHR35797:SF1">
    <property type="entry name" value="PROTEASE"/>
    <property type="match status" value="1"/>
</dbReference>
<name>A0A2I8VNI5_9EURY</name>
<feature type="transmembrane region" description="Helical" evidence="1">
    <location>
        <begin position="166"/>
        <end position="189"/>
    </location>
</feature>
<dbReference type="KEGG" id="srub:C2R22_19165"/>
<feature type="transmembrane region" description="Helical" evidence="1">
    <location>
        <begin position="96"/>
        <end position="117"/>
    </location>
</feature>
<evidence type="ECO:0000256" key="1">
    <source>
        <dbReference type="SAM" id="Phobius"/>
    </source>
</evidence>
<dbReference type="GeneID" id="35594259"/>
<evidence type="ECO:0000259" key="2">
    <source>
        <dbReference type="Pfam" id="PF02517"/>
    </source>
</evidence>
<accession>A0A2I8VNI5</accession>
<dbReference type="AlphaFoldDB" id="A0A2I8VNI5"/>
<keyword evidence="4" id="KW-1185">Reference proteome</keyword>
<dbReference type="GO" id="GO:0080120">
    <property type="term" value="P:CAAX-box protein maturation"/>
    <property type="evidence" value="ECO:0007669"/>
    <property type="project" value="UniProtKB-ARBA"/>
</dbReference>
<feature type="transmembrane region" description="Helical" evidence="1">
    <location>
        <begin position="250"/>
        <end position="268"/>
    </location>
</feature>
<gene>
    <name evidence="3" type="ORF">C2R22_19165</name>
</gene>
<proteinExistence type="predicted"/>
<keyword evidence="1" id="KW-0472">Membrane</keyword>
<feature type="transmembrane region" description="Helical" evidence="1">
    <location>
        <begin position="201"/>
        <end position="219"/>
    </location>
</feature>
<dbReference type="PANTHER" id="PTHR35797">
    <property type="entry name" value="PROTEASE-RELATED"/>
    <property type="match status" value="1"/>
</dbReference>
<dbReference type="OrthoDB" id="28575at2157"/>
<evidence type="ECO:0000313" key="4">
    <source>
        <dbReference type="Proteomes" id="UP000236584"/>
    </source>
</evidence>
<dbReference type="InterPro" id="IPR003675">
    <property type="entry name" value="Rce1/LyrA-like_dom"/>
</dbReference>
<protein>
    <recommendedName>
        <fullName evidence="2">CAAX prenyl protease 2/Lysostaphin resistance protein A-like domain-containing protein</fullName>
    </recommendedName>
</protein>
<dbReference type="EMBL" id="CP026309">
    <property type="protein sequence ID" value="AUV83500.1"/>
    <property type="molecule type" value="Genomic_DNA"/>
</dbReference>
<feature type="domain" description="CAAX prenyl protease 2/Lysostaphin resistance protein A-like" evidence="2">
    <location>
        <begin position="133"/>
        <end position="238"/>
    </location>
</feature>
<dbReference type="GO" id="GO:0004175">
    <property type="term" value="F:endopeptidase activity"/>
    <property type="evidence" value="ECO:0007669"/>
    <property type="project" value="UniProtKB-ARBA"/>
</dbReference>
<keyword evidence="1" id="KW-1133">Transmembrane helix</keyword>
<dbReference type="RefSeq" id="WP_103427189.1">
    <property type="nucleotide sequence ID" value="NZ_CP026309.1"/>
</dbReference>
<organism evidence="3 4">
    <name type="scientific">Salinigranum rubrum</name>
    <dbReference type="NCBI Taxonomy" id="755307"/>
    <lineage>
        <taxon>Archaea</taxon>
        <taxon>Methanobacteriati</taxon>
        <taxon>Methanobacteriota</taxon>
        <taxon>Stenosarchaea group</taxon>
        <taxon>Halobacteria</taxon>
        <taxon>Halobacteriales</taxon>
        <taxon>Haloferacaceae</taxon>
        <taxon>Salinigranum</taxon>
    </lineage>
</organism>
<dbReference type="InterPro" id="IPR042150">
    <property type="entry name" value="MmRce1-like"/>
</dbReference>
<sequence>MATSGRTRAAAWLRRHRLAGFFLLTFALSWGVPLLVLAIAPLVGREATVSGYSPLAFLAVWSPAISAFVVVGLVDGRAGVRAYARRVTEVRGGRRWYGAVLVGVPLTYLLAAVVASATGGPPLRLEPGWLGAFVTVSFLRLTQGPVEELGWRGFALPLLQRRYSGLVAGVLLGLVWALWHAPALVIATAEFARGGPLLPGLVRLFVTLVATSVVVTVVYNGSEGSVPLAVGFHWLTNLAYPWESTTTVPLAQDVVFVLVSLLVAVTVGRRYLGRERLATTVYGTNGDPAAGSTASR</sequence>
<evidence type="ECO:0000313" key="3">
    <source>
        <dbReference type="EMBL" id="AUV83500.1"/>
    </source>
</evidence>